<feature type="transmembrane region" description="Helical" evidence="2">
    <location>
        <begin position="102"/>
        <end position="122"/>
    </location>
</feature>
<dbReference type="Proteomes" id="UP001596226">
    <property type="component" value="Unassembled WGS sequence"/>
</dbReference>
<organism evidence="3 4">
    <name type="scientific">Micromonospora vulcania</name>
    <dbReference type="NCBI Taxonomy" id="1441873"/>
    <lineage>
        <taxon>Bacteria</taxon>
        <taxon>Bacillati</taxon>
        <taxon>Actinomycetota</taxon>
        <taxon>Actinomycetes</taxon>
        <taxon>Micromonosporales</taxon>
        <taxon>Micromonosporaceae</taxon>
        <taxon>Micromonospora</taxon>
    </lineage>
</organism>
<evidence type="ECO:0000313" key="4">
    <source>
        <dbReference type="Proteomes" id="UP001596226"/>
    </source>
</evidence>
<keyword evidence="4" id="KW-1185">Reference proteome</keyword>
<feature type="transmembrane region" description="Helical" evidence="2">
    <location>
        <begin position="151"/>
        <end position="178"/>
    </location>
</feature>
<evidence type="ECO:0000256" key="2">
    <source>
        <dbReference type="SAM" id="Phobius"/>
    </source>
</evidence>
<dbReference type="RefSeq" id="WP_377507666.1">
    <property type="nucleotide sequence ID" value="NZ_JBHSQS010000004.1"/>
</dbReference>
<sequence length="513" mass="55660">MLAIYVLGRWSRAQVLEMHQAVGACDLGIFHQAVQGWAFDGWPDVPIKGFAQLGDHFSPIFALLAPILWVYDSPIVLVYAQVLLICLSGIPIYHLFRRHYGVWVASGMLVAYLGSHAVLGTIRFPVHEVMFGALFLSWGLERMLAGRWTQASVLIAALVTVKEDGGLLCALVGLYALLHRRWRHGAFLMIWGVGWFALTLKVIIPALHPSGSYTYEGDYQQNLHADGIFAGIPYMLGHPLEVLHLMVDQPAKVTTWQQLLIPIGFVALASPLALLAAPLMLARMLSSRETQWSSSLYYNMPLMPIMFAAAADGIRRIGNLLDRLRGLPPAPDPTNTAAESPPQPSTNVGTSPEVSTDGTSRRSFKRIRASTVLAASAAIVLSGAAVWDLRSDPIVRWHLDAAAASEPGRTEIAAEARRALTHVPPGVTVRATNVLVVPLLATNKVTLIGSNTDHGDWAVVDTADPGCPLGPDDVPRVMRQLDGMGFRSVYSAGRFVVLHRTAPPIAPIQSIGS</sequence>
<comment type="caution">
    <text evidence="3">The sequence shown here is derived from an EMBL/GenBank/DDBJ whole genome shotgun (WGS) entry which is preliminary data.</text>
</comment>
<proteinExistence type="predicted"/>
<evidence type="ECO:0000256" key="1">
    <source>
        <dbReference type="SAM" id="MobiDB-lite"/>
    </source>
</evidence>
<dbReference type="Pfam" id="PF09852">
    <property type="entry name" value="DUF2079"/>
    <property type="match status" value="1"/>
</dbReference>
<feature type="transmembrane region" description="Helical" evidence="2">
    <location>
        <begin position="296"/>
        <end position="314"/>
    </location>
</feature>
<feature type="transmembrane region" description="Helical" evidence="2">
    <location>
        <begin position="185"/>
        <end position="207"/>
    </location>
</feature>
<keyword evidence="2" id="KW-0472">Membrane</keyword>
<feature type="region of interest" description="Disordered" evidence="1">
    <location>
        <begin position="325"/>
        <end position="361"/>
    </location>
</feature>
<feature type="transmembrane region" description="Helical" evidence="2">
    <location>
        <begin position="259"/>
        <end position="281"/>
    </location>
</feature>
<dbReference type="InterPro" id="IPR018650">
    <property type="entry name" value="STSV1_Orf64"/>
</dbReference>
<protein>
    <submittedName>
        <fullName evidence="3">DUF2079 domain-containing protein</fullName>
    </submittedName>
</protein>
<gene>
    <name evidence="3" type="ORF">ACFQGL_07875</name>
</gene>
<keyword evidence="2" id="KW-1133">Transmembrane helix</keyword>
<name>A0ABW1H468_9ACTN</name>
<feature type="transmembrane region" description="Helical" evidence="2">
    <location>
        <begin position="76"/>
        <end position="96"/>
    </location>
</feature>
<keyword evidence="2" id="KW-0812">Transmembrane</keyword>
<accession>A0ABW1H468</accession>
<feature type="compositionally biased region" description="Polar residues" evidence="1">
    <location>
        <begin position="345"/>
        <end position="358"/>
    </location>
</feature>
<evidence type="ECO:0000313" key="3">
    <source>
        <dbReference type="EMBL" id="MFC5923259.1"/>
    </source>
</evidence>
<dbReference type="EMBL" id="JBHSQS010000004">
    <property type="protein sequence ID" value="MFC5923259.1"/>
    <property type="molecule type" value="Genomic_DNA"/>
</dbReference>
<reference evidence="4" key="1">
    <citation type="journal article" date="2019" name="Int. J. Syst. Evol. Microbiol.">
        <title>The Global Catalogue of Microorganisms (GCM) 10K type strain sequencing project: providing services to taxonomists for standard genome sequencing and annotation.</title>
        <authorList>
            <consortium name="The Broad Institute Genomics Platform"/>
            <consortium name="The Broad Institute Genome Sequencing Center for Infectious Disease"/>
            <person name="Wu L."/>
            <person name="Ma J."/>
        </authorList>
    </citation>
    <scope>NUCLEOTIDE SEQUENCE [LARGE SCALE GENOMIC DNA]</scope>
    <source>
        <strain evidence="4">CGMCC 4.7144</strain>
    </source>
</reference>